<evidence type="ECO:0000256" key="4">
    <source>
        <dbReference type="ARBA" id="ARBA00023136"/>
    </source>
</evidence>
<feature type="signal peptide" evidence="6">
    <location>
        <begin position="1"/>
        <end position="17"/>
    </location>
</feature>
<evidence type="ECO:0000259" key="7">
    <source>
        <dbReference type="Pfam" id="PF01957"/>
    </source>
</evidence>
<keyword evidence="4 5" id="KW-0472">Membrane</keyword>
<evidence type="ECO:0000256" key="1">
    <source>
        <dbReference type="ARBA" id="ARBA00004141"/>
    </source>
</evidence>
<evidence type="ECO:0000256" key="3">
    <source>
        <dbReference type="ARBA" id="ARBA00022989"/>
    </source>
</evidence>
<feature type="transmembrane region" description="Helical" evidence="5">
    <location>
        <begin position="277"/>
        <end position="294"/>
    </location>
</feature>
<feature type="transmembrane region" description="Helical" evidence="5">
    <location>
        <begin position="301"/>
        <end position="320"/>
    </location>
</feature>
<dbReference type="GO" id="GO:0016020">
    <property type="term" value="C:membrane"/>
    <property type="evidence" value="ECO:0007669"/>
    <property type="project" value="UniProtKB-SubCell"/>
</dbReference>
<feature type="domain" description="NfeD integral membrane" evidence="8">
    <location>
        <begin position="232"/>
        <end position="349"/>
    </location>
</feature>
<feature type="transmembrane region" description="Helical" evidence="5">
    <location>
        <begin position="332"/>
        <end position="353"/>
    </location>
</feature>
<dbReference type="AlphaFoldDB" id="A0A7V5NYJ6"/>
<evidence type="ECO:0000256" key="6">
    <source>
        <dbReference type="SAM" id="SignalP"/>
    </source>
</evidence>
<keyword evidence="3 5" id="KW-1133">Transmembrane helix</keyword>
<sequence length="426" mass="45361">MTLATIFFLALALGAEAAEEKVLVLPLQEAITPLTASKIEEALGEAKRSSAEALIITLDTPGGLVTTTRKIVKMILNAEVPVVVYVFPPGAQAASAGTFITLAAHVAAMAPGTNIGAAHPVTMGQKMDEEMAKKVENDLAAFARSLAKLRGRNADWAEKAVRQSVSLTAEEALKRHVIDLMAESISDLLQKLDGRKVKLLDREVVLRTKQATVITLKEDLRSRILRLITNPNIAYILLMLGLAGLYFELSHPGAVLPGVVGVLCLVLAFYAMHLLPVNYAGLLLILLAGLLFFLEIKITSYGLLALAGFVSLILGSLMLFDKSPAGLRLTSQVLVPVLTSTGVFLAGVTYLAIKATRRKPTTGAEGLVGETGHAITRVGPEGGQVFVHGEIWQAVSEEDIPSGTPVVVLEVKGFKLRVKRADNGPV</sequence>
<dbReference type="CDD" id="cd07020">
    <property type="entry name" value="Clp_protease_NfeD_1"/>
    <property type="match status" value="1"/>
</dbReference>
<dbReference type="InterPro" id="IPR052165">
    <property type="entry name" value="Membrane_assoc_protease"/>
</dbReference>
<keyword evidence="2 5" id="KW-0812">Transmembrane</keyword>
<name>A0A7V5NYJ6_9BACT</name>
<dbReference type="SUPFAM" id="SSF52096">
    <property type="entry name" value="ClpP/crotonase"/>
    <property type="match status" value="1"/>
</dbReference>
<evidence type="ECO:0000256" key="2">
    <source>
        <dbReference type="ARBA" id="ARBA00022692"/>
    </source>
</evidence>
<dbReference type="SUPFAM" id="SSF141322">
    <property type="entry name" value="NfeD domain-like"/>
    <property type="match status" value="1"/>
</dbReference>
<dbReference type="PANTHER" id="PTHR33507">
    <property type="entry name" value="INNER MEMBRANE PROTEIN YBBJ"/>
    <property type="match status" value="1"/>
</dbReference>
<reference evidence="10" key="1">
    <citation type="journal article" date="2020" name="mSystems">
        <title>Genome- and Community-Level Interaction Insights into Carbon Utilization and Element Cycling Functions of Hydrothermarchaeota in Hydrothermal Sediment.</title>
        <authorList>
            <person name="Zhou Z."/>
            <person name="Liu Y."/>
            <person name="Xu W."/>
            <person name="Pan J."/>
            <person name="Luo Z.H."/>
            <person name="Li M."/>
        </authorList>
    </citation>
    <scope>NUCLEOTIDE SEQUENCE [LARGE SCALE GENOMIC DNA]</scope>
    <source>
        <strain evidence="10">HyVt-533</strain>
    </source>
</reference>
<gene>
    <name evidence="10" type="ORF">ENJ96_01840</name>
</gene>
<proteinExistence type="predicted"/>
<protein>
    <submittedName>
        <fullName evidence="10">Nodulation protein NfeD</fullName>
    </submittedName>
</protein>
<evidence type="ECO:0000256" key="5">
    <source>
        <dbReference type="SAM" id="Phobius"/>
    </source>
</evidence>
<feature type="transmembrane region" description="Helical" evidence="5">
    <location>
        <begin position="227"/>
        <end position="247"/>
    </location>
</feature>
<dbReference type="InterPro" id="IPR029045">
    <property type="entry name" value="ClpP/crotonase-like_dom_sf"/>
</dbReference>
<dbReference type="Gene3D" id="2.40.50.140">
    <property type="entry name" value="Nucleic acid-binding proteins"/>
    <property type="match status" value="1"/>
</dbReference>
<feature type="domain" description="NfeD-like C-terminal" evidence="7">
    <location>
        <begin position="364"/>
        <end position="420"/>
    </location>
</feature>
<comment type="caution">
    <text evidence="10">The sequence shown here is derived from an EMBL/GenBank/DDBJ whole genome shotgun (WGS) entry which is preliminary data.</text>
</comment>
<keyword evidence="6" id="KW-0732">Signal</keyword>
<dbReference type="InterPro" id="IPR012340">
    <property type="entry name" value="NA-bd_OB-fold"/>
</dbReference>
<feature type="transmembrane region" description="Helical" evidence="5">
    <location>
        <begin position="254"/>
        <end position="271"/>
    </location>
</feature>
<feature type="chain" id="PRO_5031145344" evidence="6">
    <location>
        <begin position="18"/>
        <end position="426"/>
    </location>
</feature>
<evidence type="ECO:0000259" key="8">
    <source>
        <dbReference type="Pfam" id="PF24961"/>
    </source>
</evidence>
<dbReference type="Pfam" id="PF24961">
    <property type="entry name" value="NfeD_membrane"/>
    <property type="match status" value="1"/>
</dbReference>
<organism evidence="10">
    <name type="scientific">Thermodesulfatator atlanticus</name>
    <dbReference type="NCBI Taxonomy" id="501497"/>
    <lineage>
        <taxon>Bacteria</taxon>
        <taxon>Pseudomonadati</taxon>
        <taxon>Thermodesulfobacteriota</taxon>
        <taxon>Thermodesulfobacteria</taxon>
        <taxon>Thermodesulfobacteriales</taxon>
        <taxon>Thermodesulfatatoraceae</taxon>
        <taxon>Thermodesulfatator</taxon>
    </lineage>
</organism>
<dbReference type="Pfam" id="PF01957">
    <property type="entry name" value="NfeD"/>
    <property type="match status" value="1"/>
</dbReference>
<dbReference type="Pfam" id="PF25145">
    <property type="entry name" value="NfeD1b_N"/>
    <property type="match status" value="1"/>
</dbReference>
<evidence type="ECO:0000313" key="10">
    <source>
        <dbReference type="EMBL" id="HHI96573.1"/>
    </source>
</evidence>
<accession>A0A7V5NYJ6</accession>
<dbReference type="Proteomes" id="UP000886101">
    <property type="component" value="Unassembled WGS sequence"/>
</dbReference>
<dbReference type="InterPro" id="IPR056739">
    <property type="entry name" value="NfeD_membrane"/>
</dbReference>
<feature type="domain" description="NfeD1b N-terminal" evidence="9">
    <location>
        <begin position="21"/>
        <end position="184"/>
    </location>
</feature>
<comment type="subcellular location">
    <subcellularLocation>
        <location evidence="1">Membrane</location>
        <topology evidence="1">Multi-pass membrane protein</topology>
    </subcellularLocation>
</comment>
<dbReference type="EMBL" id="DROK01000054">
    <property type="protein sequence ID" value="HHI96573.1"/>
    <property type="molecule type" value="Genomic_DNA"/>
</dbReference>
<dbReference type="Gene3D" id="3.90.226.10">
    <property type="entry name" value="2-enoyl-CoA Hydratase, Chain A, domain 1"/>
    <property type="match status" value="1"/>
</dbReference>
<dbReference type="InterPro" id="IPR002810">
    <property type="entry name" value="NfeD-like_C"/>
</dbReference>
<dbReference type="FunFam" id="3.90.226.10:FF:000089">
    <property type="entry name" value="Membrane-bound serine protease"/>
    <property type="match status" value="1"/>
</dbReference>
<evidence type="ECO:0000259" key="9">
    <source>
        <dbReference type="Pfam" id="PF25145"/>
    </source>
</evidence>
<dbReference type="PANTHER" id="PTHR33507:SF4">
    <property type="entry name" value="NODULATION COMPETITIVENESS PROTEIN NFED"/>
    <property type="match status" value="1"/>
</dbReference>
<dbReference type="InterPro" id="IPR056738">
    <property type="entry name" value="NfeD1b_N"/>
</dbReference>